<accession>A0A0F9ASM8</accession>
<gene>
    <name evidence="1" type="ORF">LCGC14_2614210</name>
</gene>
<proteinExistence type="predicted"/>
<protein>
    <submittedName>
        <fullName evidence="1">Uncharacterized protein</fullName>
    </submittedName>
</protein>
<dbReference type="AlphaFoldDB" id="A0A0F9ASM8"/>
<organism evidence="1">
    <name type="scientific">marine sediment metagenome</name>
    <dbReference type="NCBI Taxonomy" id="412755"/>
    <lineage>
        <taxon>unclassified sequences</taxon>
        <taxon>metagenomes</taxon>
        <taxon>ecological metagenomes</taxon>
    </lineage>
</organism>
<comment type="caution">
    <text evidence="1">The sequence shown here is derived from an EMBL/GenBank/DDBJ whole genome shotgun (WGS) entry which is preliminary data.</text>
</comment>
<name>A0A0F9ASM8_9ZZZZ</name>
<evidence type="ECO:0000313" key="1">
    <source>
        <dbReference type="EMBL" id="KKL04622.1"/>
    </source>
</evidence>
<sequence length="88" mass="10573">MTEFIDDVLGVIDDMIDSFFIQPYRSIRRRLRNRGKAVSFRLHKRPALGFIIDLTTKKYYLFEISLLFMSLRIELWNWGTLDLVTTER</sequence>
<dbReference type="EMBL" id="LAZR01044448">
    <property type="protein sequence ID" value="KKL04622.1"/>
    <property type="molecule type" value="Genomic_DNA"/>
</dbReference>
<reference evidence="1" key="1">
    <citation type="journal article" date="2015" name="Nature">
        <title>Complex archaea that bridge the gap between prokaryotes and eukaryotes.</title>
        <authorList>
            <person name="Spang A."/>
            <person name="Saw J.H."/>
            <person name="Jorgensen S.L."/>
            <person name="Zaremba-Niedzwiedzka K."/>
            <person name="Martijn J."/>
            <person name="Lind A.E."/>
            <person name="van Eijk R."/>
            <person name="Schleper C."/>
            <person name="Guy L."/>
            <person name="Ettema T.J."/>
        </authorList>
    </citation>
    <scope>NUCLEOTIDE SEQUENCE</scope>
</reference>